<comment type="caution">
    <text evidence="6">The sequence shown here is derived from an EMBL/GenBank/DDBJ whole genome shotgun (WGS) entry which is preliminary data.</text>
</comment>
<proteinExistence type="inferred from homology"/>
<dbReference type="AlphaFoldDB" id="R3TSF6"/>
<dbReference type="PATRIC" id="fig|1158610.3.peg.1692"/>
<dbReference type="RefSeq" id="WP_010768366.1">
    <property type="nucleotide sequence ID" value="NZ_ASWE01000003.1"/>
</dbReference>
<dbReference type="PANTHER" id="PTHR43179">
    <property type="entry name" value="RHAMNOSYLTRANSFERASE WBBL"/>
    <property type="match status" value="1"/>
</dbReference>
<dbReference type="GO" id="GO:0016757">
    <property type="term" value="F:glycosyltransferase activity"/>
    <property type="evidence" value="ECO:0007669"/>
    <property type="project" value="UniProtKB-KW"/>
</dbReference>
<dbReference type="STRING" id="154621.RV11_GL000331"/>
<reference evidence="6 7" key="1">
    <citation type="submission" date="2013-02" db="EMBL/GenBank/DDBJ databases">
        <title>The Genome Sequence of Enterococcus phoeniculicola BAA-412.</title>
        <authorList>
            <consortium name="The Broad Institute Genome Sequencing Platform"/>
            <consortium name="The Broad Institute Genome Sequencing Center for Infectious Disease"/>
            <person name="Earl A.M."/>
            <person name="Gilmore M.S."/>
            <person name="Lebreton F."/>
            <person name="Walker B."/>
            <person name="Young S.K."/>
            <person name="Zeng Q."/>
            <person name="Gargeya S."/>
            <person name="Fitzgerald M."/>
            <person name="Haas B."/>
            <person name="Abouelleil A."/>
            <person name="Alvarado L."/>
            <person name="Arachchi H.M."/>
            <person name="Berlin A.M."/>
            <person name="Chapman S.B."/>
            <person name="Dewar J."/>
            <person name="Goldberg J."/>
            <person name="Griggs A."/>
            <person name="Gujja S."/>
            <person name="Hansen M."/>
            <person name="Howarth C."/>
            <person name="Imamovic A."/>
            <person name="Larimer J."/>
            <person name="McCowan C."/>
            <person name="Murphy C."/>
            <person name="Neiman D."/>
            <person name="Pearson M."/>
            <person name="Priest M."/>
            <person name="Roberts A."/>
            <person name="Saif S."/>
            <person name="Shea T."/>
            <person name="Sisk P."/>
            <person name="Sykes S."/>
            <person name="Wortman J."/>
            <person name="Nusbaum C."/>
            <person name="Birren B."/>
        </authorList>
    </citation>
    <scope>NUCLEOTIDE SEQUENCE [LARGE SCALE GENOMIC DNA]</scope>
    <source>
        <strain evidence="6 7">ATCC BAA-412</strain>
    </source>
</reference>
<dbReference type="OrthoDB" id="8936324at2"/>
<dbReference type="Pfam" id="PF00535">
    <property type="entry name" value="Glycos_transf_2"/>
    <property type="match status" value="1"/>
</dbReference>
<evidence type="ECO:0000256" key="3">
    <source>
        <dbReference type="ARBA" id="ARBA00022676"/>
    </source>
</evidence>
<evidence type="ECO:0000313" key="6">
    <source>
        <dbReference type="EMBL" id="EOL44073.1"/>
    </source>
</evidence>
<accession>R3TSF6</accession>
<dbReference type="InterPro" id="IPR001173">
    <property type="entry name" value="Glyco_trans_2-like"/>
</dbReference>
<feature type="domain" description="Glycosyltransferase 2-like" evidence="5">
    <location>
        <begin position="4"/>
        <end position="152"/>
    </location>
</feature>
<evidence type="ECO:0000313" key="7">
    <source>
        <dbReference type="Proteomes" id="UP000013785"/>
    </source>
</evidence>
<protein>
    <recommendedName>
        <fullName evidence="5">Glycosyltransferase 2-like domain-containing protein</fullName>
    </recommendedName>
</protein>
<dbReference type="EMBL" id="AJAT01000014">
    <property type="protein sequence ID" value="EOL44073.1"/>
    <property type="molecule type" value="Genomic_DNA"/>
</dbReference>
<dbReference type="HOGENOM" id="CLU_023845_6_0_9"/>
<dbReference type="PANTHER" id="PTHR43179:SF12">
    <property type="entry name" value="GALACTOFURANOSYLTRANSFERASE GLFT2"/>
    <property type="match status" value="1"/>
</dbReference>
<sequence length="277" mass="32274">MKFSFVILNYNTSKETDKCIESIKKLNCLEDEISIIIVDNQSTDESFYSLSRNYKNEESIRVISVEYNVGFSKGNNIGYTVAKHADKSDFIVVLNSDVYIQTKNFIELLKSKYTLDRYDVLGPKILNLNNENQNPVPYIHDTKNKIRLTLIKNAIRYIVYSLPIKIKKTKKIAVDEQSYTEKTNCPLHGSCVVFSKKYIDTHEFAFYPNTFLYGEEDFLYYIAKKEQLKLIYFPELVVIHAEDAASNSINSSFRKQKKFVIKNSGKSLIELYKFMRK</sequence>
<comment type="similarity">
    <text evidence="2">Belongs to the glycosyltransferase 2 family.</text>
</comment>
<evidence type="ECO:0000259" key="5">
    <source>
        <dbReference type="Pfam" id="PF00535"/>
    </source>
</evidence>
<evidence type="ECO:0000256" key="1">
    <source>
        <dbReference type="ARBA" id="ARBA00004776"/>
    </source>
</evidence>
<keyword evidence="3" id="KW-0328">Glycosyltransferase</keyword>
<comment type="pathway">
    <text evidence="1">Cell wall biogenesis; cell wall polysaccharide biosynthesis.</text>
</comment>
<name>R3TSF6_9ENTE</name>
<dbReference type="SUPFAM" id="SSF53448">
    <property type="entry name" value="Nucleotide-diphospho-sugar transferases"/>
    <property type="match status" value="1"/>
</dbReference>
<dbReference type="Gene3D" id="3.90.550.10">
    <property type="entry name" value="Spore Coat Polysaccharide Biosynthesis Protein SpsA, Chain A"/>
    <property type="match status" value="1"/>
</dbReference>
<keyword evidence="7" id="KW-1185">Reference proteome</keyword>
<evidence type="ECO:0000256" key="4">
    <source>
        <dbReference type="ARBA" id="ARBA00022679"/>
    </source>
</evidence>
<keyword evidence="4" id="KW-0808">Transferase</keyword>
<evidence type="ECO:0000256" key="2">
    <source>
        <dbReference type="ARBA" id="ARBA00006739"/>
    </source>
</evidence>
<organism evidence="6 7">
    <name type="scientific">Enterococcus phoeniculicola ATCC BAA-412</name>
    <dbReference type="NCBI Taxonomy" id="1158610"/>
    <lineage>
        <taxon>Bacteria</taxon>
        <taxon>Bacillati</taxon>
        <taxon>Bacillota</taxon>
        <taxon>Bacilli</taxon>
        <taxon>Lactobacillales</taxon>
        <taxon>Enterococcaceae</taxon>
        <taxon>Enterococcus</taxon>
    </lineage>
</organism>
<dbReference type="InterPro" id="IPR029044">
    <property type="entry name" value="Nucleotide-diphossugar_trans"/>
</dbReference>
<dbReference type="Proteomes" id="UP000013785">
    <property type="component" value="Unassembled WGS sequence"/>
</dbReference>
<gene>
    <name evidence="6" type="ORF">UC3_01703</name>
</gene>
<dbReference type="eggNOG" id="COG1216">
    <property type="taxonomic scope" value="Bacteria"/>
</dbReference>